<proteinExistence type="predicted"/>
<evidence type="ECO:0000256" key="1">
    <source>
        <dbReference type="SAM" id="MobiDB-lite"/>
    </source>
</evidence>
<reference evidence="3 5" key="3">
    <citation type="submission" date="2017-12" db="EMBL/GenBank/DDBJ databases">
        <title>Phylogenetic diversity of female urinary microbiome.</title>
        <authorList>
            <person name="Thomas-White K."/>
            <person name="Wolfe A.J."/>
        </authorList>
    </citation>
    <scope>NUCLEOTIDE SEQUENCE [LARGE SCALE GENOMIC DNA]</scope>
    <source>
        <strain evidence="3 5">UMB0139</strain>
    </source>
</reference>
<keyword evidence="4" id="KW-1185">Reference proteome</keyword>
<name>A0A0X8F9U1_9LACT</name>
<gene>
    <name evidence="2" type="ORF">AWM72_00880</name>
    <name evidence="3" type="ORF">CYJ28_08805</name>
</gene>
<dbReference type="EMBL" id="PKGY01000005">
    <property type="protein sequence ID" value="PKZ21078.1"/>
    <property type="molecule type" value="Genomic_DNA"/>
</dbReference>
<reference evidence="4" key="2">
    <citation type="submission" date="2016-01" db="EMBL/GenBank/DDBJ databases">
        <title>Six Aerococcus type strain genome sequencing and assembly using PacBio and Illumina Hiseq.</title>
        <authorList>
            <person name="Carkaci D."/>
            <person name="Dargis R."/>
            <person name="Nielsen X.C."/>
            <person name="Skovgaard O."/>
            <person name="Fuursted K."/>
            <person name="Christensen J.J."/>
        </authorList>
    </citation>
    <scope>NUCLEOTIDE SEQUENCE [LARGE SCALE GENOMIC DNA]</scope>
    <source>
        <strain evidence="4">CCUG43001</strain>
    </source>
</reference>
<dbReference type="Proteomes" id="UP000234239">
    <property type="component" value="Unassembled WGS sequence"/>
</dbReference>
<dbReference type="KEGG" id="asan:AWM72_00880"/>
<protein>
    <submittedName>
        <fullName evidence="2">Uncharacterized protein</fullName>
    </submittedName>
</protein>
<sequence>MGLFSRIQHLFQSKEPATDPVEPERKKLADLPQAEASEDWIERSGLDPEEACTVAAIAAACVTGARSDTVFRIKSIEAVDLDQELAGILTACILAHDQEDSHYRVKRIERIS</sequence>
<accession>A0A0X8F9U1</accession>
<dbReference type="EMBL" id="CP014160">
    <property type="protein sequence ID" value="AMB93422.1"/>
    <property type="molecule type" value="Genomic_DNA"/>
</dbReference>
<evidence type="ECO:0000313" key="2">
    <source>
        <dbReference type="EMBL" id="AMB93422.1"/>
    </source>
</evidence>
<evidence type="ECO:0000313" key="5">
    <source>
        <dbReference type="Proteomes" id="UP000234239"/>
    </source>
</evidence>
<dbReference type="GeneID" id="92902626"/>
<feature type="region of interest" description="Disordered" evidence="1">
    <location>
        <begin position="13"/>
        <end position="36"/>
    </location>
</feature>
<reference evidence="2 4" key="1">
    <citation type="journal article" date="2016" name="Genome Announc.">
        <title>Complete Genome Sequences of Aerococcus christensenii CCUG 28831T, Aerococcus sanguinicola CCUG 43001T, Aerococcus urinae CCUG 36881T, Aerococcus urinaeequi CCUG 28094T, Aerococcus urinaehominis CCUG 42038 BT, and Aerococcus viridans CCUG 4311T.</title>
        <authorList>
            <person name="Carkaci D."/>
            <person name="Dargis R."/>
            <person name="Nielsen X.C."/>
            <person name="Skovgaard O."/>
            <person name="Fuursted K."/>
            <person name="Christensen J.J."/>
        </authorList>
    </citation>
    <scope>NUCLEOTIDE SEQUENCE [LARGE SCALE GENOMIC DNA]</scope>
    <source>
        <strain evidence="2 4">CCUG43001</strain>
    </source>
</reference>
<evidence type="ECO:0000313" key="3">
    <source>
        <dbReference type="EMBL" id="PKZ21078.1"/>
    </source>
</evidence>
<dbReference type="OrthoDB" id="2136348at2"/>
<evidence type="ECO:0000313" key="4">
    <source>
        <dbReference type="Proteomes" id="UP000069912"/>
    </source>
</evidence>
<organism evidence="2 4">
    <name type="scientific">Aerococcus sanguinicola</name>
    <dbReference type="NCBI Taxonomy" id="119206"/>
    <lineage>
        <taxon>Bacteria</taxon>
        <taxon>Bacillati</taxon>
        <taxon>Bacillota</taxon>
        <taxon>Bacilli</taxon>
        <taxon>Lactobacillales</taxon>
        <taxon>Aerococcaceae</taxon>
        <taxon>Aerococcus</taxon>
    </lineage>
</organism>
<dbReference type="AlphaFoldDB" id="A0A0X8F9U1"/>
<dbReference type="RefSeq" id="WP_067971826.1">
    <property type="nucleotide sequence ID" value="NZ_CAJHKM010000003.1"/>
</dbReference>
<dbReference type="Proteomes" id="UP000069912">
    <property type="component" value="Chromosome"/>
</dbReference>